<dbReference type="SUPFAM" id="SSF53613">
    <property type="entry name" value="Ribokinase-like"/>
    <property type="match status" value="1"/>
</dbReference>
<dbReference type="Gene3D" id="3.40.1190.20">
    <property type="match status" value="1"/>
</dbReference>
<organism evidence="5 6">
    <name type="scientific">Mucilaginibacter auburnensis</name>
    <dbReference type="NCBI Taxonomy" id="1457233"/>
    <lineage>
        <taxon>Bacteria</taxon>
        <taxon>Pseudomonadati</taxon>
        <taxon>Bacteroidota</taxon>
        <taxon>Sphingobacteriia</taxon>
        <taxon>Sphingobacteriales</taxon>
        <taxon>Sphingobacteriaceae</taxon>
        <taxon>Mucilaginibacter</taxon>
    </lineage>
</organism>
<evidence type="ECO:0000313" key="5">
    <source>
        <dbReference type="EMBL" id="PJJ79831.1"/>
    </source>
</evidence>
<evidence type="ECO:0000256" key="1">
    <source>
        <dbReference type="ARBA" id="ARBA00010688"/>
    </source>
</evidence>
<feature type="domain" description="Carbohydrate kinase PfkB" evidence="4">
    <location>
        <begin position="17"/>
        <end position="278"/>
    </location>
</feature>
<dbReference type="InterPro" id="IPR011611">
    <property type="entry name" value="PfkB_dom"/>
</dbReference>
<dbReference type="InterPro" id="IPR050306">
    <property type="entry name" value="PfkB_Carbo_kinase"/>
</dbReference>
<evidence type="ECO:0000256" key="2">
    <source>
        <dbReference type="ARBA" id="ARBA00022679"/>
    </source>
</evidence>
<name>A0A2H9VNC6_9SPHI</name>
<dbReference type="Pfam" id="PF00294">
    <property type="entry name" value="PfkB"/>
    <property type="match status" value="1"/>
</dbReference>
<keyword evidence="2" id="KW-0808">Transferase</keyword>
<dbReference type="AlphaFoldDB" id="A0A2H9VNC6"/>
<dbReference type="OrthoDB" id="9813569at2"/>
<evidence type="ECO:0000259" key="4">
    <source>
        <dbReference type="Pfam" id="PF00294"/>
    </source>
</evidence>
<comment type="caution">
    <text evidence="5">The sequence shown here is derived from an EMBL/GenBank/DDBJ whole genome shotgun (WGS) entry which is preliminary data.</text>
</comment>
<dbReference type="PANTHER" id="PTHR43085:SF57">
    <property type="entry name" value="CARBOHYDRATE KINASE PFKB DOMAIN-CONTAINING PROTEIN"/>
    <property type="match status" value="1"/>
</dbReference>
<proteinExistence type="inferred from homology"/>
<evidence type="ECO:0000313" key="6">
    <source>
        <dbReference type="Proteomes" id="UP000242687"/>
    </source>
</evidence>
<comment type="similarity">
    <text evidence="1">Belongs to the carbohydrate kinase PfkB family.</text>
</comment>
<dbReference type="EMBL" id="PGFJ01000002">
    <property type="protein sequence ID" value="PJJ79831.1"/>
    <property type="molecule type" value="Genomic_DNA"/>
</dbReference>
<dbReference type="CDD" id="cd01167">
    <property type="entry name" value="bac_FRK"/>
    <property type="match status" value="1"/>
</dbReference>
<evidence type="ECO:0000256" key="3">
    <source>
        <dbReference type="ARBA" id="ARBA00022777"/>
    </source>
</evidence>
<dbReference type="GO" id="GO:0016301">
    <property type="term" value="F:kinase activity"/>
    <property type="evidence" value="ECO:0007669"/>
    <property type="project" value="UniProtKB-KW"/>
</dbReference>
<gene>
    <name evidence="5" type="ORF">CLV57_2970</name>
</gene>
<reference evidence="5 6" key="1">
    <citation type="submission" date="2017-11" db="EMBL/GenBank/DDBJ databases">
        <title>Genomic Encyclopedia of Archaeal and Bacterial Type Strains, Phase II (KMG-II): From Individual Species to Whole Genera.</title>
        <authorList>
            <person name="Goeker M."/>
        </authorList>
    </citation>
    <scope>NUCLEOTIDE SEQUENCE [LARGE SCALE GENOMIC DNA]</scope>
    <source>
        <strain evidence="5 6">DSM 28175</strain>
    </source>
</reference>
<protein>
    <submittedName>
        <fullName evidence="5">Fructokinase</fullName>
    </submittedName>
</protein>
<dbReference type="InterPro" id="IPR029056">
    <property type="entry name" value="Ribokinase-like"/>
</dbReference>
<sequence length="292" mass="32405">MNRSILCFGEVLWDAFGDGKQPGGATMNVAFHLMQQGAPVCFMSSVGNDKPGSELLEFLKDNYLYNPLIQRHKNLPTCQVTVELDDKQQATYVIPQPVSWDQIHPDKKLTERAAKAAAIVFGSLICRSDVSKNTLLNLLSDTKAMKVFDVNLRHPHYDTTTIETLAAHADVVKMNEEEANLLLSRTKGDLKDKITEFHSKYHVNTICVTRGDKGAIVWHDHVFYEHEGYPVKVVDTVGAGDAFLATFVKGLLDKLPMADILKRACAVGAFVAGKRGANPRYVEGVAELMETW</sequence>
<dbReference type="RefSeq" id="WP_100342139.1">
    <property type="nucleotide sequence ID" value="NZ_PGFJ01000002.1"/>
</dbReference>
<keyword evidence="6" id="KW-1185">Reference proteome</keyword>
<dbReference type="PANTHER" id="PTHR43085">
    <property type="entry name" value="HEXOKINASE FAMILY MEMBER"/>
    <property type="match status" value="1"/>
</dbReference>
<dbReference type="Proteomes" id="UP000242687">
    <property type="component" value="Unassembled WGS sequence"/>
</dbReference>
<accession>A0A2H9VNC6</accession>
<keyword evidence="3 5" id="KW-0418">Kinase</keyword>